<dbReference type="SUPFAM" id="SSF55486">
    <property type="entry name" value="Metalloproteases ('zincins'), catalytic domain"/>
    <property type="match status" value="1"/>
</dbReference>
<dbReference type="OrthoDB" id="9786424at2"/>
<name>A0A917GT31_9GAMM</name>
<dbReference type="CDD" id="cd20169">
    <property type="entry name" value="Peptidase_M90_mtfA"/>
    <property type="match status" value="1"/>
</dbReference>
<comment type="caution">
    <text evidence="1">The sequence shown here is derived from an EMBL/GenBank/DDBJ whole genome shotgun (WGS) entry which is preliminary data.</text>
</comment>
<accession>A0A917GT31</accession>
<reference evidence="1" key="1">
    <citation type="journal article" date="2014" name="Int. J. Syst. Evol. Microbiol.">
        <title>Complete genome sequence of Corynebacterium casei LMG S-19264T (=DSM 44701T), isolated from a smear-ripened cheese.</title>
        <authorList>
            <consortium name="US DOE Joint Genome Institute (JGI-PGF)"/>
            <person name="Walter F."/>
            <person name="Albersmeier A."/>
            <person name="Kalinowski J."/>
            <person name="Ruckert C."/>
        </authorList>
    </citation>
    <scope>NUCLEOTIDE SEQUENCE</scope>
    <source>
        <strain evidence="1">CGMCC 1.15425</strain>
    </source>
</reference>
<evidence type="ECO:0008006" key="3">
    <source>
        <dbReference type="Google" id="ProtNLM"/>
    </source>
</evidence>
<dbReference type="EMBL" id="BMIY01000004">
    <property type="protein sequence ID" value="GGG55558.1"/>
    <property type="molecule type" value="Genomic_DNA"/>
</dbReference>
<dbReference type="AlphaFoldDB" id="A0A917GT31"/>
<organism evidence="1 2">
    <name type="scientific">Pseudohongiella nitratireducens</name>
    <dbReference type="NCBI Taxonomy" id="1768907"/>
    <lineage>
        <taxon>Bacteria</taxon>
        <taxon>Pseudomonadati</taxon>
        <taxon>Pseudomonadota</taxon>
        <taxon>Gammaproteobacteria</taxon>
        <taxon>Pseudomonadales</taxon>
        <taxon>Pseudohongiellaceae</taxon>
        <taxon>Pseudohongiella</taxon>
    </lineage>
</organism>
<dbReference type="Gene3D" id="1.10.472.150">
    <property type="entry name" value="Glucose-regulated metallo-peptidase M90, N-terminal domain"/>
    <property type="match status" value="1"/>
</dbReference>
<protein>
    <recommendedName>
        <fullName evidence="3">Inner membrane protein</fullName>
    </recommendedName>
</protein>
<dbReference type="Pfam" id="PF06167">
    <property type="entry name" value="Peptidase_M90"/>
    <property type="match status" value="1"/>
</dbReference>
<dbReference type="PANTHER" id="PTHR30164">
    <property type="entry name" value="MTFA PEPTIDASE"/>
    <property type="match status" value="1"/>
</dbReference>
<dbReference type="InterPro" id="IPR024079">
    <property type="entry name" value="MetalloPept_cat_dom_sf"/>
</dbReference>
<dbReference type="GO" id="GO:0004177">
    <property type="term" value="F:aminopeptidase activity"/>
    <property type="evidence" value="ECO:0007669"/>
    <property type="project" value="TreeGrafter"/>
</dbReference>
<dbReference type="Gene3D" id="3.40.390.10">
    <property type="entry name" value="Collagenase (Catalytic Domain)"/>
    <property type="match status" value="1"/>
</dbReference>
<dbReference type="Proteomes" id="UP000627715">
    <property type="component" value="Unassembled WGS sequence"/>
</dbReference>
<evidence type="ECO:0000313" key="1">
    <source>
        <dbReference type="EMBL" id="GGG55558.1"/>
    </source>
</evidence>
<gene>
    <name evidence="1" type="ORF">GCM10011403_10810</name>
</gene>
<dbReference type="InterPro" id="IPR010384">
    <property type="entry name" value="MtfA_fam"/>
</dbReference>
<dbReference type="PANTHER" id="PTHR30164:SF2">
    <property type="entry name" value="PROTEIN MTFA"/>
    <property type="match status" value="1"/>
</dbReference>
<dbReference type="GO" id="GO:0005829">
    <property type="term" value="C:cytosol"/>
    <property type="evidence" value="ECO:0007669"/>
    <property type="project" value="TreeGrafter"/>
</dbReference>
<sequence>MIYALLGCLVVIIAGFFLVPRVIRLRKQKRREELAAQPFPENWRELLRQRFPLYKQLPVQLQSRLEGFIHIFLDEKVFLGRGGMTINDEVRLLISAQACLLILNKATDFYPGFRTILVYPDVYQAQALQNQHGVVSQHQQLRAGESWHRGPVVVAWSSVVEGAEDPEDGANVVFHEFSHKLDEEDSVMDGTPVLETRQQYSEWVRAFSTEYEQLVEQVAHHHAHDIDAYGAHSPAEFFAVVTEAFFEQPQQMSQQHPALYQQLRDFYALDPLCW</sequence>
<proteinExistence type="predicted"/>
<dbReference type="InterPro" id="IPR042252">
    <property type="entry name" value="MtfA_N"/>
</dbReference>
<dbReference type="GO" id="GO:0008237">
    <property type="term" value="F:metallopeptidase activity"/>
    <property type="evidence" value="ECO:0007669"/>
    <property type="project" value="InterPro"/>
</dbReference>
<keyword evidence="2" id="KW-1185">Reference proteome</keyword>
<reference evidence="1" key="2">
    <citation type="submission" date="2020-09" db="EMBL/GenBank/DDBJ databases">
        <authorList>
            <person name="Sun Q."/>
            <person name="Zhou Y."/>
        </authorList>
    </citation>
    <scope>NUCLEOTIDE SEQUENCE</scope>
    <source>
        <strain evidence="1">CGMCC 1.15425</strain>
    </source>
</reference>
<evidence type="ECO:0000313" key="2">
    <source>
        <dbReference type="Proteomes" id="UP000627715"/>
    </source>
</evidence>
<dbReference type="RefSeq" id="WP_068812110.1">
    <property type="nucleotide sequence ID" value="NZ_BMIY01000004.1"/>
</dbReference>